<evidence type="ECO:0000313" key="3">
    <source>
        <dbReference type="Proteomes" id="UP001185092"/>
    </source>
</evidence>
<dbReference type="Proteomes" id="UP001185092">
    <property type="component" value="Unassembled WGS sequence"/>
</dbReference>
<keyword evidence="3" id="KW-1185">Reference proteome</keyword>
<name>A0AAE4BUF0_9BACT</name>
<comment type="caution">
    <text evidence="2">The sequence shown here is derived from an EMBL/GenBank/DDBJ whole genome shotgun (WGS) entry which is preliminary data.</text>
</comment>
<accession>A0AAE4BUF0</accession>
<feature type="compositionally biased region" description="Polar residues" evidence="1">
    <location>
        <begin position="272"/>
        <end position="282"/>
    </location>
</feature>
<proteinExistence type="predicted"/>
<sequence>MLAGIGKAFSGNSKRNTQRNSISNGQAKLPPSQTSKASTIQCARLKADAKEWYGKRGIRQDLDRQRFVRASIRKSIILPVTSSYPHLTLDIEYARPLDKVNEKVELICHQMHYSRSMDAPRIFFEEDRASGEFLPITDDPALPDVLPKILKWISQSGFDIKVKIPDGMALREPVAKKKKKKKKTSEVVGETDLALEMEALGVEEVREKHAVETVEEAGSSALQDTIVEEEDIIPTEAKVRKKRKKKSRKTDGMESDLAKGDQPASVFEEQKNANTDSQTSAISKPKKKRKPAKLTAEEKEKRRLEYENFRLEDSLKFEDLNPYFTRLFDEDSAMMDKFGSIQTMFEATRYQNIFSKIERRVFDEEREWKKRNFHYYYEAAKKNYNTKRHVNYSDWMLEREARSIVPRASEFPMPLFLPQDLKLDMEDEFEKNAFKYCLKLSLNLFSIQLEILRYMETSGLAREMMDFVRAVNEKGSFFNAYASVWLTERLSVDITSVPDKMKFKGKDIVLDPLTLDDFLTECERYWDEKMPLFLAHKEKAREIVMIWRVSNPEECRKLDAEFAKLLETKGGDAKLLTYEEMENILSINGSSSTQEASASGYTGVTR</sequence>
<protein>
    <submittedName>
        <fullName evidence="2">Uncharacterized protein</fullName>
    </submittedName>
</protein>
<dbReference type="EMBL" id="JAVDQD010000005">
    <property type="protein sequence ID" value="MDR6240672.1"/>
    <property type="molecule type" value="Genomic_DNA"/>
</dbReference>
<feature type="region of interest" description="Disordered" evidence="1">
    <location>
        <begin position="238"/>
        <end position="299"/>
    </location>
</feature>
<evidence type="ECO:0000313" key="2">
    <source>
        <dbReference type="EMBL" id="MDR6240672.1"/>
    </source>
</evidence>
<dbReference type="RefSeq" id="WP_309940787.1">
    <property type="nucleotide sequence ID" value="NZ_AP025306.1"/>
</dbReference>
<feature type="compositionally biased region" description="Basic and acidic residues" evidence="1">
    <location>
        <begin position="249"/>
        <end position="259"/>
    </location>
</feature>
<gene>
    <name evidence="2" type="ORF">HNQ88_003748</name>
</gene>
<reference evidence="2" key="1">
    <citation type="submission" date="2023-07" db="EMBL/GenBank/DDBJ databases">
        <title>Genomic Encyclopedia of Type Strains, Phase IV (KMG-IV): sequencing the most valuable type-strain genomes for metagenomic binning, comparative biology and taxonomic classification.</title>
        <authorList>
            <person name="Goeker M."/>
        </authorList>
    </citation>
    <scope>NUCLEOTIDE SEQUENCE</scope>
    <source>
        <strain evidence="2">DSM 26174</strain>
    </source>
</reference>
<feature type="compositionally biased region" description="Polar residues" evidence="1">
    <location>
        <begin position="10"/>
        <end position="38"/>
    </location>
</feature>
<feature type="compositionally biased region" description="Basic residues" evidence="1">
    <location>
        <begin position="239"/>
        <end position="248"/>
    </location>
</feature>
<organism evidence="2 3">
    <name type="scientific">Aureibacter tunicatorum</name>
    <dbReference type="NCBI Taxonomy" id="866807"/>
    <lineage>
        <taxon>Bacteria</taxon>
        <taxon>Pseudomonadati</taxon>
        <taxon>Bacteroidota</taxon>
        <taxon>Cytophagia</taxon>
        <taxon>Cytophagales</taxon>
        <taxon>Persicobacteraceae</taxon>
        <taxon>Aureibacter</taxon>
    </lineage>
</organism>
<evidence type="ECO:0000256" key="1">
    <source>
        <dbReference type="SAM" id="MobiDB-lite"/>
    </source>
</evidence>
<dbReference type="AlphaFoldDB" id="A0AAE4BUF0"/>
<feature type="region of interest" description="Disordered" evidence="1">
    <location>
        <begin position="8"/>
        <end position="38"/>
    </location>
</feature>